<organism evidence="2 3">
    <name type="scientific">Symbiochloris irregularis</name>
    <dbReference type="NCBI Taxonomy" id="706552"/>
    <lineage>
        <taxon>Eukaryota</taxon>
        <taxon>Viridiplantae</taxon>
        <taxon>Chlorophyta</taxon>
        <taxon>core chlorophytes</taxon>
        <taxon>Trebouxiophyceae</taxon>
        <taxon>Trebouxiales</taxon>
        <taxon>Trebouxiaceae</taxon>
        <taxon>Symbiochloris</taxon>
    </lineage>
</organism>
<reference evidence="2 3" key="1">
    <citation type="journal article" date="2024" name="Nat. Commun.">
        <title>Phylogenomics reveals the evolutionary origins of lichenization in chlorophyte algae.</title>
        <authorList>
            <person name="Puginier C."/>
            <person name="Libourel C."/>
            <person name="Otte J."/>
            <person name="Skaloud P."/>
            <person name="Haon M."/>
            <person name="Grisel S."/>
            <person name="Petersen M."/>
            <person name="Berrin J.G."/>
            <person name="Delaux P.M."/>
            <person name="Dal Grande F."/>
            <person name="Keller J."/>
        </authorList>
    </citation>
    <scope>NUCLEOTIDE SEQUENCE [LARGE SCALE GENOMIC DNA]</scope>
    <source>
        <strain evidence="2 3">SAG 2036</strain>
    </source>
</reference>
<proteinExistence type="predicted"/>
<gene>
    <name evidence="2" type="ORF">WJX73_010269</name>
</gene>
<dbReference type="EMBL" id="JALJOQ010000063">
    <property type="protein sequence ID" value="KAK9803088.1"/>
    <property type="molecule type" value="Genomic_DNA"/>
</dbReference>
<evidence type="ECO:0000256" key="1">
    <source>
        <dbReference type="ARBA" id="ARBA00004430"/>
    </source>
</evidence>
<evidence type="ECO:0000313" key="3">
    <source>
        <dbReference type="Proteomes" id="UP001465755"/>
    </source>
</evidence>
<accession>A0AAW1NZ58</accession>
<dbReference type="Gene3D" id="3.80.10.10">
    <property type="entry name" value="Ribonuclease Inhibitor"/>
    <property type="match status" value="1"/>
</dbReference>
<evidence type="ECO:0000313" key="2">
    <source>
        <dbReference type="EMBL" id="KAK9803088.1"/>
    </source>
</evidence>
<dbReference type="InterPro" id="IPR032675">
    <property type="entry name" value="LRR_dom_sf"/>
</dbReference>
<comment type="subcellular location">
    <subcellularLocation>
        <location evidence="1">Cytoplasm</location>
        <location evidence="1">Cytoskeleton</location>
        <location evidence="1">Cilium axoneme</location>
    </subcellularLocation>
</comment>
<dbReference type="Proteomes" id="UP001465755">
    <property type="component" value="Unassembled WGS sequence"/>
</dbReference>
<dbReference type="AlphaFoldDB" id="A0AAW1NZ58"/>
<keyword evidence="3" id="KW-1185">Reference proteome</keyword>
<dbReference type="GO" id="GO:0005930">
    <property type="term" value="C:axoneme"/>
    <property type="evidence" value="ECO:0007669"/>
    <property type="project" value="UniProtKB-SubCell"/>
</dbReference>
<comment type="caution">
    <text evidence="2">The sequence shown here is derived from an EMBL/GenBank/DDBJ whole genome shotgun (WGS) entry which is preliminary data.</text>
</comment>
<sequence>MHSTRVRLHLGTVELAKYPCFHKLTQLRDLTMLGCDQGRYPPDLTDTINCLVRHGSLEQLQVAIPALASTLVLPQATQPDNQLRTLLLSVQVGLPQGAEGQLGQLRALALMSAVDPCQHILAALTQLEALSLAGSPGPIHYETLASMSSLRVLDLRQTPLVPDLIEVLARLPNIHLLAVSLQEVADTIYPQWRLLREVDITQLPHDPLSVVGVPQIFTPLHRTRSLGIVLENSAFAGMSPEQAAADEHHMRLFDSFFLAHFGLIAYPGADIAAAMEEYDHADDDDEPDEAYYGNVQVQAQDD</sequence>
<protein>
    <submittedName>
        <fullName evidence="2">Uncharacterized protein</fullName>
    </submittedName>
</protein>
<name>A0AAW1NZ58_9CHLO</name>
<dbReference type="SUPFAM" id="SSF52047">
    <property type="entry name" value="RNI-like"/>
    <property type="match status" value="1"/>
</dbReference>